<name>A0ABV5S544_9ACTN</name>
<accession>A0ABV5S544</accession>
<proteinExistence type="predicted"/>
<dbReference type="RefSeq" id="WP_345003428.1">
    <property type="nucleotide sequence ID" value="NZ_BAAAXV010000012.1"/>
</dbReference>
<reference evidence="1 2" key="1">
    <citation type="submission" date="2024-09" db="EMBL/GenBank/DDBJ databases">
        <authorList>
            <person name="Sun Q."/>
            <person name="Mori K."/>
        </authorList>
    </citation>
    <scope>NUCLEOTIDE SEQUENCE [LARGE SCALE GENOMIC DNA]</scope>
    <source>
        <strain evidence="1 2">JCM 3143</strain>
    </source>
</reference>
<evidence type="ECO:0000313" key="2">
    <source>
        <dbReference type="Proteomes" id="UP001589532"/>
    </source>
</evidence>
<dbReference type="Proteomes" id="UP001589532">
    <property type="component" value="Unassembled WGS sequence"/>
</dbReference>
<dbReference type="EMBL" id="JBHMBW010000021">
    <property type="protein sequence ID" value="MFB9626094.1"/>
    <property type="molecule type" value="Genomic_DNA"/>
</dbReference>
<sequence>MTRSECPDGESPAFCVTPDTKECFDTELFRVYRDAAQRWTGSIVYMSG</sequence>
<evidence type="ECO:0000313" key="1">
    <source>
        <dbReference type="EMBL" id="MFB9626094.1"/>
    </source>
</evidence>
<protein>
    <submittedName>
        <fullName evidence="1">Uncharacterized protein</fullName>
    </submittedName>
</protein>
<organism evidence="1 2">
    <name type="scientific">Nonomuraea helvata</name>
    <dbReference type="NCBI Taxonomy" id="37484"/>
    <lineage>
        <taxon>Bacteria</taxon>
        <taxon>Bacillati</taxon>
        <taxon>Actinomycetota</taxon>
        <taxon>Actinomycetes</taxon>
        <taxon>Streptosporangiales</taxon>
        <taxon>Streptosporangiaceae</taxon>
        <taxon>Nonomuraea</taxon>
    </lineage>
</organism>
<comment type="caution">
    <text evidence="1">The sequence shown here is derived from an EMBL/GenBank/DDBJ whole genome shotgun (WGS) entry which is preliminary data.</text>
</comment>
<keyword evidence="2" id="KW-1185">Reference proteome</keyword>
<gene>
    <name evidence="1" type="ORF">ACFFSA_23670</name>
</gene>